<organism evidence="2 3">
    <name type="scientific">Aduncisulcus paluster</name>
    <dbReference type="NCBI Taxonomy" id="2918883"/>
    <lineage>
        <taxon>Eukaryota</taxon>
        <taxon>Metamonada</taxon>
        <taxon>Carpediemonas-like organisms</taxon>
        <taxon>Aduncisulcus</taxon>
    </lineage>
</organism>
<feature type="region of interest" description="Disordered" evidence="1">
    <location>
        <begin position="290"/>
        <end position="376"/>
    </location>
</feature>
<feature type="region of interest" description="Disordered" evidence="1">
    <location>
        <begin position="907"/>
        <end position="926"/>
    </location>
</feature>
<proteinExistence type="predicted"/>
<dbReference type="Proteomes" id="UP001057375">
    <property type="component" value="Unassembled WGS sequence"/>
</dbReference>
<name>A0ABQ5KTM6_9EUKA</name>
<gene>
    <name evidence="2" type="ORF">ADUPG1_008035</name>
</gene>
<feature type="region of interest" description="Disordered" evidence="1">
    <location>
        <begin position="1341"/>
        <end position="1395"/>
    </location>
</feature>
<evidence type="ECO:0000313" key="2">
    <source>
        <dbReference type="EMBL" id="GKT34739.1"/>
    </source>
</evidence>
<evidence type="ECO:0000313" key="3">
    <source>
        <dbReference type="Proteomes" id="UP001057375"/>
    </source>
</evidence>
<feature type="compositionally biased region" description="Basic and acidic residues" evidence="1">
    <location>
        <begin position="194"/>
        <end position="233"/>
    </location>
</feature>
<feature type="region of interest" description="Disordered" evidence="1">
    <location>
        <begin position="456"/>
        <end position="476"/>
    </location>
</feature>
<feature type="compositionally biased region" description="Polar residues" evidence="1">
    <location>
        <begin position="1368"/>
        <end position="1395"/>
    </location>
</feature>
<feature type="compositionally biased region" description="Low complexity" evidence="1">
    <location>
        <begin position="357"/>
        <end position="370"/>
    </location>
</feature>
<evidence type="ECO:0000256" key="1">
    <source>
        <dbReference type="SAM" id="MobiDB-lite"/>
    </source>
</evidence>
<dbReference type="EMBL" id="BQXS01010859">
    <property type="protein sequence ID" value="GKT34739.1"/>
    <property type="molecule type" value="Genomic_DNA"/>
</dbReference>
<comment type="caution">
    <text evidence="2">The sequence shown here is derived from an EMBL/GenBank/DDBJ whole genome shotgun (WGS) entry which is preliminary data.</text>
</comment>
<feature type="compositionally biased region" description="Polar residues" evidence="1">
    <location>
        <begin position="456"/>
        <end position="469"/>
    </location>
</feature>
<feature type="compositionally biased region" description="Basic residues" evidence="1">
    <location>
        <begin position="306"/>
        <end position="330"/>
    </location>
</feature>
<sequence length="1395" mass="151861">MSYSKAQFKDIFSDSAGGEENTIDSQSLMMSPVSVAFSTSTFASSIPHKTPRSARQYSLTPKQLSNRPVSSKYGKLKQKADIEQMQERKARLDSQAAAKSMLASMDYDKSKVMGLFRGNLLSIPKEMQKTLSIPDSTMSYLANMIQSHVDLSCDPLIALCRVADGVSPPLPPKILSRSTQGQIALRNWTSSDAKLGEEPKDSEHHYRPIKTHDRIKIGVKKEQDTESSRKEPLQESQIAATLPDEGTEPAPALPIQESKLSQNSPSRPEKSQGLLDIDDLVQVLSSTKPISPSLHFKTHSQQDYKKKVHGKKRRRRTVQKRSRSASRRGSTRSQDDATLTPDHSLGELPGSASDIVSSPSSTHTLPLSTPCSPPSSPGEYLPISVLRQVDVQCEALRRRMKTFETTPGFVRSADLVDLLKLNPESVRKHRVIGELIDTHGLVEEVKEKIIQRHIKSQQAAPKAMSNSPASLEREAIRRESSASEAIASKIRNEFEKLHPIAISRVFHDVRHSVCVDEHFIHTLFVRLGVNNFSTNDIVKAMRSVKDVHGASKAWDSSVKEGGSGGSVRGGYELTDVLKLVGSGDVSCAINDDSLNEHTHGFEDESLHSRSIPAQTVDSSQAITDVVKHIKSEEEGERDRMLTKQAVQDARRRLMDSEGSMSTAGLVHIMDNAHAGDKRVAQEEGEGAASTADIGATAVEGSESASRHGIPTLDLSAHGAAIDDVPMSSAGVPILTSRDKGILAFRASAAGCQEDALTSLTSRLHLTRLSADDVSGPDAVELSQSLQHGIQHSQRGQKKAEEVRKLSARGAVSGSVDAPVSSTSKGSQPLTVDSMFRFLSRNNVNNPYNNALSLFTRIQDSYGTVTTDTFRSYLNKLVSRKSGKTSRASMEDDVLTSVIREKETARLQKPVREGSDVPDVPKTCADDTTTFSMTARGTVKAVDPSNPHEPSLPGSNPQRMSCLSSALRKTHNTIILKGVGADGSKGYMSARDSAPISSSTLSKKGMDSGSAQPLLNIHEFNSRLMSFGVHLSRDELRSVCSAVSNSEGMINYNGYLRMVERYGRITKQEPLVSVALEEKTPRRASVQLSGSRASSKINEAVNAFRQTQADRQAHVSSHLNKILSNSRDCVGMEITMDSQHSASTILSALTSLYPFVSGEVLEKCVNDAYSKTQQWKKLNAPNSSHSSPLSYPSDGGSIRVGDVVSALCEPLSSAVDPSIHSERQRRARAKSVCVRDRRRILGTSEDDELSCSSTSSSSSFSILPSSCSTPRGGHAHSIAQFGAMGTHYTRTRAKSAPKRWREHRESVGSDISSPQRQARLNGFKHGKSRDIMPVERRHFSHRRQLFAHTTSVTSTSPYTPKRLLKSTDRQISTTTLSLGGKSGSTPSVQSASTGAR</sequence>
<keyword evidence="3" id="KW-1185">Reference proteome</keyword>
<feature type="region of interest" description="Disordered" evidence="1">
    <location>
        <begin position="786"/>
        <end position="826"/>
    </location>
</feature>
<accession>A0ABQ5KTM6</accession>
<feature type="region of interest" description="Disordered" evidence="1">
    <location>
        <begin position="190"/>
        <end position="272"/>
    </location>
</feature>
<protein>
    <submittedName>
        <fullName evidence="2">Uncharacterized protein</fullName>
    </submittedName>
</protein>
<feature type="region of interest" description="Disordered" evidence="1">
    <location>
        <begin position="939"/>
        <end position="959"/>
    </location>
</feature>
<reference evidence="2" key="1">
    <citation type="submission" date="2022-03" db="EMBL/GenBank/DDBJ databases">
        <title>Draft genome sequence of Aduncisulcus paluster, a free-living microaerophilic Fornicata.</title>
        <authorList>
            <person name="Yuyama I."/>
            <person name="Kume K."/>
            <person name="Tamura T."/>
            <person name="Inagaki Y."/>
            <person name="Hashimoto T."/>
        </authorList>
    </citation>
    <scope>NUCLEOTIDE SEQUENCE</scope>
    <source>
        <strain evidence="2">NY0171</strain>
    </source>
</reference>